<feature type="non-terminal residue" evidence="1">
    <location>
        <position position="1"/>
    </location>
</feature>
<organism evidence="1 2">
    <name type="scientific">Acanthocheilonema viteae</name>
    <name type="common">Filarial nematode worm</name>
    <name type="synonym">Dipetalonema viteae</name>
    <dbReference type="NCBI Taxonomy" id="6277"/>
    <lineage>
        <taxon>Eukaryota</taxon>
        <taxon>Metazoa</taxon>
        <taxon>Ecdysozoa</taxon>
        <taxon>Nematoda</taxon>
        <taxon>Chromadorea</taxon>
        <taxon>Rhabditida</taxon>
        <taxon>Spirurina</taxon>
        <taxon>Spiruromorpha</taxon>
        <taxon>Filarioidea</taxon>
        <taxon>Onchocercidae</taxon>
        <taxon>Acanthocheilonema</taxon>
    </lineage>
</organism>
<dbReference type="OrthoDB" id="6270916at2759"/>
<sequence>KPELNFQYNTGAYDAARPHIFDFIEFISDLHVLTEIKKITNSDSIGGDIKSSVAQIVDVEMSRSGVRDSRTVNRYLPWLTSPPSVTQSTPTAFADAVTNVRLLSWLLLGALQANQPCLPIPISCSQYMADYIHFVLAGFADQSKESVVHMSALFHAFHLCQLWTVYCERAELTSDDPQPSSLANILDFWSRVTPAILQLLSHSKVLADMVNLHFLNTMQALRQCSSAVLGQLGAMWQPILTAYHAQIPSKLRLKLDSCENQPLLNSEPLQQWLKGVRYKISQIELQTSAASPFYNV</sequence>
<accession>A0A498SXD7</accession>
<dbReference type="Proteomes" id="UP000276991">
    <property type="component" value="Unassembled WGS sequence"/>
</dbReference>
<dbReference type="EMBL" id="UPTC01004022">
    <property type="protein sequence ID" value="VBB34750.1"/>
    <property type="molecule type" value="Genomic_DNA"/>
</dbReference>
<reference evidence="1 2" key="1">
    <citation type="submission" date="2018-08" db="EMBL/GenBank/DDBJ databases">
        <authorList>
            <person name="Laetsch R D."/>
            <person name="Stevens L."/>
            <person name="Kumar S."/>
            <person name="Blaxter L. M."/>
        </authorList>
    </citation>
    <scope>NUCLEOTIDE SEQUENCE [LARGE SCALE GENOMIC DNA]</scope>
</reference>
<dbReference type="STRING" id="6277.A0A498SXD7"/>
<name>A0A498SXD7_ACAVI</name>
<evidence type="ECO:0000313" key="1">
    <source>
        <dbReference type="EMBL" id="VBB34750.1"/>
    </source>
</evidence>
<evidence type="ECO:0000313" key="2">
    <source>
        <dbReference type="Proteomes" id="UP000276991"/>
    </source>
</evidence>
<keyword evidence="2" id="KW-1185">Reference proteome</keyword>
<proteinExistence type="predicted"/>
<dbReference type="PANTHER" id="PTHR21696:SF2">
    <property type="entry name" value="PROTEIN UNC-79 HOMOLOG"/>
    <property type="match status" value="1"/>
</dbReference>
<protein>
    <submittedName>
        <fullName evidence="1">Uncharacterized protein</fullName>
    </submittedName>
</protein>
<dbReference type="PANTHER" id="PTHR21696">
    <property type="entry name" value="PROTEIN UNC-79 HOMOLOG"/>
    <property type="match status" value="1"/>
</dbReference>
<dbReference type="InterPro" id="IPR024855">
    <property type="entry name" value="UNC79"/>
</dbReference>
<gene>
    <name evidence="1" type="ORF">NAV_LOCUS9541</name>
</gene>
<dbReference type="AlphaFoldDB" id="A0A498SXD7"/>